<evidence type="ECO:0000313" key="2">
    <source>
        <dbReference type="EMBL" id="GMG39362.1"/>
    </source>
</evidence>
<feature type="region of interest" description="Disordered" evidence="1">
    <location>
        <begin position="188"/>
        <end position="208"/>
    </location>
</feature>
<feature type="compositionally biased region" description="Polar residues" evidence="1">
    <location>
        <begin position="1"/>
        <end position="10"/>
    </location>
</feature>
<reference evidence="2" key="1">
    <citation type="submission" date="2023-04" db="EMBL/GenBank/DDBJ databases">
        <title>Ambrosiozyma monospora NBRC 1965.</title>
        <authorList>
            <person name="Ichikawa N."/>
            <person name="Sato H."/>
            <person name="Tonouchi N."/>
        </authorList>
    </citation>
    <scope>NUCLEOTIDE SEQUENCE</scope>
    <source>
        <strain evidence="2">NBRC 1965</strain>
    </source>
</reference>
<dbReference type="OrthoDB" id="10667309at2759"/>
<accession>A0A9W6Z0L8</accession>
<dbReference type="AlphaFoldDB" id="A0A9W6Z0L8"/>
<gene>
    <name evidence="2" type="ORF">Amon01_000527700</name>
</gene>
<feature type="compositionally biased region" description="Basic and acidic residues" evidence="1">
    <location>
        <begin position="108"/>
        <end position="132"/>
    </location>
</feature>
<organism evidence="2 3">
    <name type="scientific">Ambrosiozyma monospora</name>
    <name type="common">Yeast</name>
    <name type="synonym">Endomycopsis monosporus</name>
    <dbReference type="NCBI Taxonomy" id="43982"/>
    <lineage>
        <taxon>Eukaryota</taxon>
        <taxon>Fungi</taxon>
        <taxon>Dikarya</taxon>
        <taxon>Ascomycota</taxon>
        <taxon>Saccharomycotina</taxon>
        <taxon>Pichiomycetes</taxon>
        <taxon>Pichiales</taxon>
        <taxon>Pichiaceae</taxon>
        <taxon>Ambrosiozyma</taxon>
    </lineage>
</organism>
<feature type="compositionally biased region" description="Basic and acidic residues" evidence="1">
    <location>
        <begin position="31"/>
        <end position="82"/>
    </location>
</feature>
<keyword evidence="3" id="KW-1185">Reference proteome</keyword>
<comment type="caution">
    <text evidence="2">The sequence shown here is derived from an EMBL/GenBank/DDBJ whole genome shotgun (WGS) entry which is preliminary data.</text>
</comment>
<evidence type="ECO:0000256" key="1">
    <source>
        <dbReference type="SAM" id="MobiDB-lite"/>
    </source>
</evidence>
<name>A0A9W6Z0L8_AMBMO</name>
<proteinExistence type="predicted"/>
<evidence type="ECO:0000313" key="3">
    <source>
        <dbReference type="Proteomes" id="UP001165063"/>
    </source>
</evidence>
<feature type="region of interest" description="Disordered" evidence="1">
    <location>
        <begin position="1"/>
        <end position="138"/>
    </location>
</feature>
<dbReference type="EMBL" id="BSXU01002859">
    <property type="protein sequence ID" value="GMG39362.1"/>
    <property type="molecule type" value="Genomic_DNA"/>
</dbReference>
<dbReference type="Proteomes" id="UP001165063">
    <property type="component" value="Unassembled WGS sequence"/>
</dbReference>
<feature type="compositionally biased region" description="Acidic residues" evidence="1">
    <location>
        <begin position="190"/>
        <end position="208"/>
    </location>
</feature>
<sequence length="208" mass="23542">MDVSKLNFSSLKDKVASSLASSNKSKNSNSSKKDKKDNKKDRIDNKSKSKNESYKEKSEKNRYKDKEEKKSGSSSKDGNKEDKHKHHHKSEKSDKKEHNHNHNHNHKDKYSKDSKKVDSKGGDTETLRREALELGATEDDIKLVADLEIDENQSEEEFNDDVKVDSKLTGDLSKLIKDIGLGDGKMPAVIEDDDEVPDLVDDEAEEAR</sequence>
<feature type="compositionally biased region" description="Low complexity" evidence="1">
    <location>
        <begin position="21"/>
        <end position="30"/>
    </location>
</feature>
<feature type="compositionally biased region" description="Basic residues" evidence="1">
    <location>
        <begin position="98"/>
        <end position="107"/>
    </location>
</feature>
<protein>
    <submittedName>
        <fullName evidence="2">Unnamed protein product</fullName>
    </submittedName>
</protein>